<evidence type="ECO:0000313" key="1">
    <source>
        <dbReference type="EMBL" id="ORZ29288.1"/>
    </source>
</evidence>
<dbReference type="EMBL" id="MCFL01000249">
    <property type="protein sequence ID" value="ORZ29288.1"/>
    <property type="molecule type" value="Genomic_DNA"/>
</dbReference>
<sequence>MERARAYFKAKPDIFTTRMDDQKLQQLRASVIAGRHGLDMFEFGYDQGAVPTAAFKPVSKCRQKMSLQLFAHDILLFMQDLRRWMPSWENNYLTDAARRALGEYGTIWTRENPSFTTNTLRRVLGSLHCSLRLGHARDPEVWSMEGHDQPLYRASQRHAARVGGERGRVRSLEAQVGVQEAARGKGCCGGDSPLLGRAQAQGRFFTAPECAEGARVQARRGCASTSAPRLSCRPCFRLATCPRSVSTFSSTPWFTTSRHSSASSSAPTLSLRRAGRSCWTRTRRVVAVARLT</sequence>
<reference evidence="1 2" key="1">
    <citation type="submission" date="2016-07" db="EMBL/GenBank/DDBJ databases">
        <title>Pervasive Adenine N6-methylation of Active Genes in Fungi.</title>
        <authorList>
            <consortium name="DOE Joint Genome Institute"/>
            <person name="Mondo S.J."/>
            <person name="Dannebaum R.O."/>
            <person name="Kuo R.C."/>
            <person name="Labutti K."/>
            <person name="Haridas S."/>
            <person name="Kuo A."/>
            <person name="Salamov A."/>
            <person name="Ahrendt S.R."/>
            <person name="Lipzen A."/>
            <person name="Sullivan W."/>
            <person name="Andreopoulos W.B."/>
            <person name="Clum A."/>
            <person name="Lindquist E."/>
            <person name="Daum C."/>
            <person name="Ramamoorthy G.K."/>
            <person name="Gryganskyi A."/>
            <person name="Culley D."/>
            <person name="Magnuson J.K."/>
            <person name="James T.Y."/>
            <person name="O'Malley M.A."/>
            <person name="Stajich J.E."/>
            <person name="Spatafora J.W."/>
            <person name="Visel A."/>
            <person name="Grigoriev I.V."/>
        </authorList>
    </citation>
    <scope>NUCLEOTIDE SEQUENCE [LARGE SCALE GENOMIC DNA]</scope>
    <source>
        <strain evidence="1 2">PL171</strain>
    </source>
</reference>
<dbReference type="AlphaFoldDB" id="A0A1Y2H400"/>
<organism evidence="1 2">
    <name type="scientific">Catenaria anguillulae PL171</name>
    <dbReference type="NCBI Taxonomy" id="765915"/>
    <lineage>
        <taxon>Eukaryota</taxon>
        <taxon>Fungi</taxon>
        <taxon>Fungi incertae sedis</taxon>
        <taxon>Blastocladiomycota</taxon>
        <taxon>Blastocladiomycetes</taxon>
        <taxon>Blastocladiales</taxon>
        <taxon>Catenariaceae</taxon>
        <taxon>Catenaria</taxon>
    </lineage>
</organism>
<dbReference type="Proteomes" id="UP000193411">
    <property type="component" value="Unassembled WGS sequence"/>
</dbReference>
<comment type="caution">
    <text evidence="1">The sequence shown here is derived from an EMBL/GenBank/DDBJ whole genome shotgun (WGS) entry which is preliminary data.</text>
</comment>
<evidence type="ECO:0000313" key="2">
    <source>
        <dbReference type="Proteomes" id="UP000193411"/>
    </source>
</evidence>
<keyword evidence="2" id="KW-1185">Reference proteome</keyword>
<accession>A0A1Y2H400</accession>
<name>A0A1Y2H400_9FUNG</name>
<protein>
    <submittedName>
        <fullName evidence="1">Uncharacterized protein</fullName>
    </submittedName>
</protein>
<proteinExistence type="predicted"/>
<gene>
    <name evidence="1" type="ORF">BCR44DRAFT_1135860</name>
</gene>